<feature type="transmembrane region" description="Helical" evidence="1">
    <location>
        <begin position="83"/>
        <end position="103"/>
    </location>
</feature>
<feature type="transmembrane region" description="Helical" evidence="1">
    <location>
        <begin position="167"/>
        <end position="189"/>
    </location>
</feature>
<evidence type="ECO:0000313" key="3">
    <source>
        <dbReference type="Proteomes" id="UP000316429"/>
    </source>
</evidence>
<name>A0A504U5E9_9HYPH</name>
<dbReference type="AlphaFoldDB" id="A0A504U5E9"/>
<feature type="transmembrane region" description="Helical" evidence="1">
    <location>
        <begin position="140"/>
        <end position="160"/>
    </location>
</feature>
<proteinExistence type="predicted"/>
<dbReference type="EMBL" id="VFYP01000001">
    <property type="protein sequence ID" value="TPP09659.1"/>
    <property type="molecule type" value="Genomic_DNA"/>
</dbReference>
<protein>
    <recommendedName>
        <fullName evidence="4">Yip1 domain-containing protein</fullName>
    </recommendedName>
</protein>
<sequence>MPTLKEIEIYLKGLWLLLRQDPAGFTHLDFSDRGAARSFWSIAWSLPAILLSFAWWRVLFLEGQAAGTKAGLLFFFRLTLVEAANWLVPVILLGVLCWMVGLGEKFASLVVVTNWLALPASYAYGVLVLIMMLLPSLSGLVALLWFLLMVTLIAILFRIVRMIVGDHLLTISTIVMVVLVPSMILAELLERYLGVYPG</sequence>
<gene>
    <name evidence="2" type="ORF">FJQ55_01915</name>
</gene>
<comment type="caution">
    <text evidence="2">The sequence shown here is derived from an EMBL/GenBank/DDBJ whole genome shotgun (WGS) entry which is preliminary data.</text>
</comment>
<keyword evidence="1" id="KW-0812">Transmembrane</keyword>
<organism evidence="2 3">
    <name type="scientific">Rhizobium glycinendophyticum</name>
    <dbReference type="NCBI Taxonomy" id="2589807"/>
    <lineage>
        <taxon>Bacteria</taxon>
        <taxon>Pseudomonadati</taxon>
        <taxon>Pseudomonadota</taxon>
        <taxon>Alphaproteobacteria</taxon>
        <taxon>Hyphomicrobiales</taxon>
        <taxon>Rhizobiaceae</taxon>
        <taxon>Rhizobium/Agrobacterium group</taxon>
        <taxon>Rhizobium</taxon>
    </lineage>
</organism>
<keyword evidence="3" id="KW-1185">Reference proteome</keyword>
<reference evidence="2 3" key="1">
    <citation type="submission" date="2019-06" db="EMBL/GenBank/DDBJ databases">
        <title>Rhizobium sp. CL12 isolated from roots of soybean.</title>
        <authorList>
            <person name="Wang C."/>
        </authorList>
    </citation>
    <scope>NUCLEOTIDE SEQUENCE [LARGE SCALE GENOMIC DNA]</scope>
    <source>
        <strain evidence="2 3">CL12</strain>
    </source>
</reference>
<keyword evidence="1" id="KW-0472">Membrane</keyword>
<accession>A0A504U5E9</accession>
<dbReference type="OrthoDB" id="9811204at2"/>
<evidence type="ECO:0000313" key="2">
    <source>
        <dbReference type="EMBL" id="TPP09659.1"/>
    </source>
</evidence>
<dbReference type="Proteomes" id="UP000316429">
    <property type="component" value="Unassembled WGS sequence"/>
</dbReference>
<feature type="transmembrane region" description="Helical" evidence="1">
    <location>
        <begin position="38"/>
        <end position="56"/>
    </location>
</feature>
<keyword evidence="1" id="KW-1133">Transmembrane helix</keyword>
<evidence type="ECO:0000256" key="1">
    <source>
        <dbReference type="SAM" id="Phobius"/>
    </source>
</evidence>
<feature type="transmembrane region" description="Helical" evidence="1">
    <location>
        <begin position="115"/>
        <end position="134"/>
    </location>
</feature>
<evidence type="ECO:0008006" key="4">
    <source>
        <dbReference type="Google" id="ProtNLM"/>
    </source>
</evidence>
<dbReference type="RefSeq" id="WP_140826040.1">
    <property type="nucleotide sequence ID" value="NZ_VFYP01000001.1"/>
</dbReference>